<dbReference type="WBParaSite" id="EgrG_001167200">
    <property type="protein sequence ID" value="EgrG_001167200"/>
    <property type="gene ID" value="EgrG_001167200"/>
</dbReference>
<evidence type="ECO:0000313" key="5">
    <source>
        <dbReference type="Proteomes" id="UP000492820"/>
    </source>
</evidence>
<feature type="compositionally biased region" description="Low complexity" evidence="1">
    <location>
        <begin position="662"/>
        <end position="677"/>
    </location>
</feature>
<dbReference type="SUPFAM" id="SSF54695">
    <property type="entry name" value="POZ domain"/>
    <property type="match status" value="1"/>
</dbReference>
<evidence type="ECO:0000313" key="6">
    <source>
        <dbReference type="WBParaSite" id="EgrG_001167200"/>
    </source>
</evidence>
<dbReference type="PANTHER" id="PTHR24410">
    <property type="entry name" value="HL07962P-RELATED"/>
    <property type="match status" value="1"/>
</dbReference>
<dbReference type="Gene3D" id="2.60.210.10">
    <property type="entry name" value="Apoptosis, Tumor Necrosis Factor Receptor Associated Protein 2, Chain A"/>
    <property type="match status" value="1"/>
</dbReference>
<dbReference type="EMBL" id="LK028587">
    <property type="protein sequence ID" value="CDS22517.1"/>
    <property type="molecule type" value="Genomic_DNA"/>
</dbReference>
<dbReference type="Gene3D" id="3.30.710.10">
    <property type="entry name" value="Potassium Channel Kv1.1, Chain A"/>
    <property type="match status" value="1"/>
</dbReference>
<evidence type="ECO:0000259" key="2">
    <source>
        <dbReference type="PROSITE" id="PS50097"/>
    </source>
</evidence>
<sequence>MFLLADNEKKVVQRTGRTSAKDDQLHFRFSRDERYKCKQVFDATLLLMQCFLCHLLYCHPCATCHSVPFQTGKISDIMLHSMTLERLLTFPENNSYSNSLRRSNFLQAFKESIQSSKGIKRKLSPGFCDGRRSKYRHQENSLVLPITQCDSKSKLNFLPMNADVLSKGLYLPPLSLPDSLNSAHWCYTKICPKKLEFTWTIENFSLSVAAPGETVVSQTFPVHANKDYVWSLHVAPHGKCSELRDYVSVCLVMESKRQRDGHPPQTPTAAASLLPARFRCSLLDQLDRVAYTNETERYHLVGPKMGLGFCRFVERSRLYPPPGVDTRSTAVSGRKDGPPAASATLTTNDHLLVGPGDRVKFFAEIFWIEEEVHTSASEDIPSNADSMDGCDCPSEVQTSTDLHTDLERLLLSNCLADVTVTVATTAMQKKCSSTALVDIPHLSFPIACDCSDCVAPMQGTLEFHAHKAILAAASPKLLRIFSSRNAGQLREATRKLVFCGSGINSDVIPIFLRYVYTNRIDRAVSHTQLVSLLRLSYQLEMPALANLVEQRLGRILSAQNACSILTAAMDLRVQQLVDSCLSYVFRNAESIIDSVGYQSLCTKRPDILSLLFCQLARYRSRLPFPTLLLPHPLPPPRSPSPSLPKNVIPPPRPFTFGEGEFNSNSTLTTDSTSGLSSNHKRFMQPSYQRQFNAVFSLD</sequence>
<evidence type="ECO:0000313" key="4">
    <source>
        <dbReference type="EMBL" id="CDS22517.1"/>
    </source>
</evidence>
<feature type="region of interest" description="Disordered" evidence="1">
    <location>
        <begin position="323"/>
        <end position="342"/>
    </location>
</feature>
<feature type="region of interest" description="Disordered" evidence="1">
    <location>
        <begin position="659"/>
        <end position="679"/>
    </location>
</feature>
<reference evidence="4" key="2">
    <citation type="submission" date="2014-06" db="EMBL/GenBank/DDBJ databases">
        <authorList>
            <person name="Aslett M."/>
        </authorList>
    </citation>
    <scope>NUCLEOTIDE SEQUENCE</scope>
</reference>
<dbReference type="Gene3D" id="1.25.40.420">
    <property type="match status" value="1"/>
</dbReference>
<dbReference type="AlphaFoldDB" id="A0A068WVJ8"/>
<feature type="domain" description="BTB" evidence="2">
    <location>
        <begin position="451"/>
        <end position="524"/>
    </location>
</feature>
<dbReference type="Pfam" id="PF00651">
    <property type="entry name" value="BTB"/>
    <property type="match status" value="1"/>
</dbReference>
<dbReference type="PROSITE" id="PS50097">
    <property type="entry name" value="BTB"/>
    <property type="match status" value="1"/>
</dbReference>
<reference evidence="6" key="3">
    <citation type="submission" date="2020-10" db="UniProtKB">
        <authorList>
            <consortium name="WormBaseParasite"/>
        </authorList>
    </citation>
    <scope>IDENTIFICATION</scope>
</reference>
<dbReference type="InterPro" id="IPR002083">
    <property type="entry name" value="MATH/TRAF_dom"/>
</dbReference>
<dbReference type="Pfam" id="PF22486">
    <property type="entry name" value="MATH_2"/>
    <property type="match status" value="1"/>
</dbReference>
<dbReference type="SUPFAM" id="SSF49599">
    <property type="entry name" value="TRAF domain-like"/>
    <property type="match status" value="1"/>
</dbReference>
<dbReference type="InterPro" id="IPR008974">
    <property type="entry name" value="TRAF-like"/>
</dbReference>
<dbReference type="Proteomes" id="UP000492820">
    <property type="component" value="Unassembled WGS sequence"/>
</dbReference>
<gene>
    <name evidence="4" type="ORF">EgrG_001167200</name>
</gene>
<accession>A0A068WVJ8</accession>
<dbReference type="OrthoDB" id="45365at2759"/>
<name>A0A068WVJ8_ECHGR</name>
<proteinExistence type="predicted"/>
<organism evidence="4">
    <name type="scientific">Echinococcus granulosus</name>
    <name type="common">Hydatid tapeworm</name>
    <dbReference type="NCBI Taxonomy" id="6210"/>
    <lineage>
        <taxon>Eukaryota</taxon>
        <taxon>Metazoa</taxon>
        <taxon>Spiralia</taxon>
        <taxon>Lophotrochozoa</taxon>
        <taxon>Platyhelminthes</taxon>
        <taxon>Cestoda</taxon>
        <taxon>Eucestoda</taxon>
        <taxon>Cyclophyllidea</taxon>
        <taxon>Taeniidae</taxon>
        <taxon>Echinococcus</taxon>
        <taxon>Echinococcus granulosus group</taxon>
    </lineage>
</organism>
<protein>
    <submittedName>
        <fullName evidence="4 6">Speckle type POZ protein</fullName>
    </submittedName>
</protein>
<reference evidence="4 5" key="1">
    <citation type="journal article" date="2013" name="Nature">
        <title>The genomes of four tapeworm species reveal adaptations to parasitism.</title>
        <authorList>
            <person name="Tsai I.J."/>
            <person name="Zarowiecki M."/>
            <person name="Holroyd N."/>
            <person name="Garciarrubio A."/>
            <person name="Sanchez-Flores A."/>
            <person name="Brooks K.L."/>
            <person name="Tracey A."/>
            <person name="Bobes R.J."/>
            <person name="Fragoso G."/>
            <person name="Sciutto E."/>
            <person name="Aslett M."/>
            <person name="Beasley H."/>
            <person name="Bennett H.M."/>
            <person name="Cai J."/>
            <person name="Camicia F."/>
            <person name="Clark R."/>
            <person name="Cucher M."/>
            <person name="De Silva N."/>
            <person name="Day T.A."/>
            <person name="Deplazes P."/>
            <person name="Estrada K."/>
            <person name="Fernandez C."/>
            <person name="Holland P.W."/>
            <person name="Hou J."/>
            <person name="Hu S."/>
            <person name="Huckvale T."/>
            <person name="Hung S.S."/>
            <person name="Kamenetzky L."/>
            <person name="Keane J.A."/>
            <person name="Kiss F."/>
            <person name="Koziol U."/>
            <person name="Lambert O."/>
            <person name="Liu K."/>
            <person name="Luo X."/>
            <person name="Luo Y."/>
            <person name="Macchiaroli N."/>
            <person name="Nichol S."/>
            <person name="Paps J."/>
            <person name="Parkinson J."/>
            <person name="Pouchkina-Stantcheva N."/>
            <person name="Riddiford N."/>
            <person name="Rosenzvit M."/>
            <person name="Salinas G."/>
            <person name="Wasmuth J.D."/>
            <person name="Zamanian M."/>
            <person name="Zheng Y."/>
            <person name="Cai X."/>
            <person name="Soberon X."/>
            <person name="Olson P.D."/>
            <person name="Laclette J.P."/>
            <person name="Brehm K."/>
            <person name="Berriman M."/>
            <person name="Garciarrubio A."/>
            <person name="Bobes R.J."/>
            <person name="Fragoso G."/>
            <person name="Sanchez-Flores A."/>
            <person name="Estrada K."/>
            <person name="Cevallos M.A."/>
            <person name="Morett E."/>
            <person name="Gonzalez V."/>
            <person name="Portillo T."/>
            <person name="Ochoa-Leyva A."/>
            <person name="Jose M.V."/>
            <person name="Sciutto E."/>
            <person name="Landa A."/>
            <person name="Jimenez L."/>
            <person name="Valdes V."/>
            <person name="Carrero J.C."/>
            <person name="Larralde C."/>
            <person name="Morales-Montor J."/>
            <person name="Limon-Lason J."/>
            <person name="Soberon X."/>
            <person name="Laclette J.P."/>
        </authorList>
    </citation>
    <scope>NUCLEOTIDE SEQUENCE [LARGE SCALE GENOMIC DNA]</scope>
</reference>
<evidence type="ECO:0000256" key="1">
    <source>
        <dbReference type="SAM" id="MobiDB-lite"/>
    </source>
</evidence>
<feature type="domain" description="MATH" evidence="3">
    <location>
        <begin position="194"/>
        <end position="336"/>
    </location>
</feature>
<dbReference type="InterPro" id="IPR051481">
    <property type="entry name" value="BTB-POZ/Galectin-3-binding"/>
</dbReference>
<dbReference type="PROSITE" id="PS50144">
    <property type="entry name" value="MATH"/>
    <property type="match status" value="1"/>
</dbReference>
<dbReference type="SMART" id="SM00225">
    <property type="entry name" value="BTB"/>
    <property type="match status" value="1"/>
</dbReference>
<dbReference type="CDD" id="cd18186">
    <property type="entry name" value="BTB_POZ_ZBTB_KLHL-like"/>
    <property type="match status" value="1"/>
</dbReference>
<evidence type="ECO:0000259" key="3">
    <source>
        <dbReference type="PROSITE" id="PS50144"/>
    </source>
</evidence>
<dbReference type="PANTHER" id="PTHR24410:SF23">
    <property type="entry name" value="BTB DOMAIN-CONTAINING PROTEIN-RELATED"/>
    <property type="match status" value="1"/>
</dbReference>
<dbReference type="InterPro" id="IPR000210">
    <property type="entry name" value="BTB/POZ_dom"/>
</dbReference>
<dbReference type="InterPro" id="IPR011333">
    <property type="entry name" value="SKP1/BTB/POZ_sf"/>
</dbReference>